<name>A0A077Z5N9_TRITR</name>
<protein>
    <submittedName>
        <fullName evidence="2">Uncharacterized protein</fullName>
    </submittedName>
</protein>
<evidence type="ECO:0000256" key="1">
    <source>
        <dbReference type="SAM" id="MobiDB-lite"/>
    </source>
</evidence>
<evidence type="ECO:0000313" key="2">
    <source>
        <dbReference type="EMBL" id="CDW54978.1"/>
    </source>
</evidence>
<feature type="region of interest" description="Disordered" evidence="1">
    <location>
        <begin position="238"/>
        <end position="285"/>
    </location>
</feature>
<dbReference type="Proteomes" id="UP000030665">
    <property type="component" value="Unassembled WGS sequence"/>
</dbReference>
<proteinExistence type="predicted"/>
<dbReference type="OrthoDB" id="10355286at2759"/>
<feature type="compositionally biased region" description="Polar residues" evidence="1">
    <location>
        <begin position="251"/>
        <end position="267"/>
    </location>
</feature>
<dbReference type="EMBL" id="HG805928">
    <property type="protein sequence ID" value="CDW54978.1"/>
    <property type="molecule type" value="Genomic_DNA"/>
</dbReference>
<feature type="compositionally biased region" description="Polar residues" evidence="1">
    <location>
        <begin position="48"/>
        <end position="62"/>
    </location>
</feature>
<evidence type="ECO:0000313" key="3">
    <source>
        <dbReference type="Proteomes" id="UP000030665"/>
    </source>
</evidence>
<dbReference type="AlphaFoldDB" id="A0A077Z5N9"/>
<organism evidence="2 3">
    <name type="scientific">Trichuris trichiura</name>
    <name type="common">Whipworm</name>
    <name type="synonym">Trichocephalus trichiurus</name>
    <dbReference type="NCBI Taxonomy" id="36087"/>
    <lineage>
        <taxon>Eukaryota</taxon>
        <taxon>Metazoa</taxon>
        <taxon>Ecdysozoa</taxon>
        <taxon>Nematoda</taxon>
        <taxon>Enoplea</taxon>
        <taxon>Dorylaimia</taxon>
        <taxon>Trichinellida</taxon>
        <taxon>Trichuridae</taxon>
        <taxon>Trichuris</taxon>
    </lineage>
</organism>
<reference evidence="2" key="1">
    <citation type="submission" date="2014-01" db="EMBL/GenBank/DDBJ databases">
        <authorList>
            <person name="Aslett M."/>
        </authorList>
    </citation>
    <scope>NUCLEOTIDE SEQUENCE</scope>
</reference>
<accession>A0A077Z5N9</accession>
<feature type="compositionally biased region" description="Basic and acidic residues" evidence="1">
    <location>
        <begin position="26"/>
        <end position="39"/>
    </location>
</feature>
<feature type="region of interest" description="Disordered" evidence="1">
    <location>
        <begin position="26"/>
        <end position="70"/>
    </location>
</feature>
<gene>
    <name evidence="2" type="ORF">TTRE_0000324801</name>
</gene>
<reference evidence="2" key="2">
    <citation type="submission" date="2014-03" db="EMBL/GenBank/DDBJ databases">
        <title>The whipworm genome and dual-species transcriptomics of an intimate host-pathogen interaction.</title>
        <authorList>
            <person name="Foth B.J."/>
            <person name="Tsai I.J."/>
            <person name="Reid A.J."/>
            <person name="Bancroft A.J."/>
            <person name="Nichol S."/>
            <person name="Tracey A."/>
            <person name="Holroyd N."/>
            <person name="Cotton J.A."/>
            <person name="Stanley E.J."/>
            <person name="Zarowiecki M."/>
            <person name="Liu J.Z."/>
            <person name="Huckvale T."/>
            <person name="Cooper P.J."/>
            <person name="Grencis R.K."/>
            <person name="Berriman M."/>
        </authorList>
    </citation>
    <scope>NUCLEOTIDE SEQUENCE [LARGE SCALE GENOMIC DNA]</scope>
</reference>
<sequence length="344" mass="38482">MNPRAVIMYANYENGLNVGRERFVRQQQHSELDKSKSYHDAPAVSGIADQQQCNKNQSNRKASANGRIRERSSAIKVKDNVANGYATENSRQEVERHFGYSQSRRRNGVKETTASPSFSLRANRVVEDSFNYLDAELKHFDEKEKELMQQQDWFSSTYNVIPSESAYRPSYKMYGNVGSAAVAQSPHSYWLHASSVAQTTNEGISPKSRSRTTPEQTAVFSISSETAFEQLRRSSTFASDHCTGEEDRSQRSSQFHSSGCTVTSSPHLPSGPNHVPILNATDNQNKTANDNVRHLREPRNAVPPMEVIETNSVSCHLEMLCSVVTTCAYSQIIFLEGLLACSLQ</sequence>
<keyword evidence="3" id="KW-1185">Reference proteome</keyword>